<dbReference type="Proteomes" id="UP001162480">
    <property type="component" value="Chromosome 15"/>
</dbReference>
<protein>
    <submittedName>
        <fullName evidence="1">Uncharacterized protein</fullName>
    </submittedName>
</protein>
<reference evidence="1" key="1">
    <citation type="submission" date="2023-08" db="EMBL/GenBank/DDBJ databases">
        <authorList>
            <person name="Alioto T."/>
            <person name="Alioto T."/>
            <person name="Gomez Garrido J."/>
        </authorList>
    </citation>
    <scope>NUCLEOTIDE SEQUENCE</scope>
</reference>
<dbReference type="PANTHER" id="PTHR46704:SF9">
    <property type="entry name" value="BHLH DOMAIN-CONTAINING PROTEIN"/>
    <property type="match status" value="1"/>
</dbReference>
<dbReference type="AlphaFoldDB" id="A0AA36FC37"/>
<sequence>MFAYNRTNYARYLSVYWCEMKTLLQTHPESNTLPLEEHFTVQRYSKSAFCQVAVDQTIEQTLNRDSKTSGGVVGISLNQGEGQRWVLIAHDGTRILQICRKTAGMYDAQNQHHKETSSPLLKKDEGDIKKVMDTIESWVSPFETKNTTDSLINIASGVKATDDITEDILSAEEKGANAFSSFVHERLCSSQTDLYSSLAKTALKTFRNPVKTKKTKGTITDVVIKADSGLFAKMVVIAQHRQMNMKEVLQYPLGPQSWSLATPDGAPAKTTKASLLHSLEELAKPAENIPTTAVWIFDGMALLQSIKTVPKIFRDLATCVLYVLEVLKSTSNNPARIDLVMDQYPELSIKNPEQAKHGTSGVLKRKILGRHQKCPT</sequence>
<dbReference type="EMBL" id="OX597828">
    <property type="protein sequence ID" value="CAI9733611.1"/>
    <property type="molecule type" value="Genomic_DNA"/>
</dbReference>
<dbReference type="PANTHER" id="PTHR46704">
    <property type="entry name" value="CXC DOMAIN-CONTAINING PROTEIN-RELATED"/>
    <property type="match status" value="1"/>
</dbReference>
<accession>A0AA36FC37</accession>
<evidence type="ECO:0000313" key="2">
    <source>
        <dbReference type="Proteomes" id="UP001162480"/>
    </source>
</evidence>
<keyword evidence="2" id="KW-1185">Reference proteome</keyword>
<name>A0AA36FC37_OCTVU</name>
<gene>
    <name evidence="1" type="ORF">OCTVUL_1B003218</name>
</gene>
<evidence type="ECO:0000313" key="1">
    <source>
        <dbReference type="EMBL" id="CAI9733611.1"/>
    </source>
</evidence>
<organism evidence="1 2">
    <name type="scientific">Octopus vulgaris</name>
    <name type="common">Common octopus</name>
    <dbReference type="NCBI Taxonomy" id="6645"/>
    <lineage>
        <taxon>Eukaryota</taxon>
        <taxon>Metazoa</taxon>
        <taxon>Spiralia</taxon>
        <taxon>Lophotrochozoa</taxon>
        <taxon>Mollusca</taxon>
        <taxon>Cephalopoda</taxon>
        <taxon>Coleoidea</taxon>
        <taxon>Octopodiformes</taxon>
        <taxon>Octopoda</taxon>
        <taxon>Incirrata</taxon>
        <taxon>Octopodidae</taxon>
        <taxon>Octopus</taxon>
    </lineage>
</organism>
<proteinExistence type="predicted"/>